<evidence type="ECO:0000313" key="8">
    <source>
        <dbReference type="EMBL" id="USW52957.1"/>
    </source>
</evidence>
<dbReference type="PANTHER" id="PTHR43791:SF47">
    <property type="entry name" value="MAJOR FACILITATOR SUPERFAMILY (MFS) PROFILE DOMAIN-CONTAINING PROTEIN-RELATED"/>
    <property type="match status" value="1"/>
</dbReference>
<evidence type="ECO:0000313" key="9">
    <source>
        <dbReference type="Proteomes" id="UP001056384"/>
    </source>
</evidence>
<sequence>MSEKSSSIHGSDAKHVETLQDGGKDHGLNVKAILNNHDVEATQPDEFEKSEARRIVRKIDFRLLPVLACIYSFALIDRVNLPNARIAGMDEDLQLSVGNRYTLITMIFFVPYVIFQFPANIVIRKLGACLWLSSLVCAWGIVSIGIGFNQHWTETLGCRVLLGILEAGYYPGCVFLLSCWYLRFEVQKRFSAFYLLALLSSGFSNILAYGLSEMKGVGGLNGWRWIFIMEGIITVLLGMLGYLFIIDFPDKSTKPGLILKKPFLTADEARIVLARIDRDRGDAVVDELTRKNVMKYLKDWKIWEYAWLYMLNNTVTYSFGFFLPIILKGEMGYSTAMSQILAFPPYVFAAPWMFFTAWFADRYHKRGIVLIVNCVAAVVGVAMMGFIENNSAARYAGVFLGVAGANSNVPTILSYMHNNIVGQMKRSVASALLIGGGAIGGIVASNIFRQQDAPKYAPAMYAVIATQAVSILHVLKNFVVYSRKNRKADRGRIVLEGQVGFRQTL</sequence>
<dbReference type="OrthoDB" id="3639251at2759"/>
<dbReference type="GO" id="GO:0016020">
    <property type="term" value="C:membrane"/>
    <property type="evidence" value="ECO:0007669"/>
    <property type="project" value="UniProtKB-SubCell"/>
</dbReference>
<dbReference type="SUPFAM" id="SSF103473">
    <property type="entry name" value="MFS general substrate transporter"/>
    <property type="match status" value="1"/>
</dbReference>
<dbReference type="FunFam" id="1.20.1250.20:FF:000018">
    <property type="entry name" value="MFS transporter permease"/>
    <property type="match status" value="1"/>
</dbReference>
<evidence type="ECO:0000256" key="1">
    <source>
        <dbReference type="ARBA" id="ARBA00004141"/>
    </source>
</evidence>
<protein>
    <submittedName>
        <fullName evidence="8">Major facilitator superfamily, MFS transporter superfamily</fullName>
    </submittedName>
</protein>
<feature type="transmembrane region" description="Helical" evidence="6">
    <location>
        <begin position="193"/>
        <end position="211"/>
    </location>
</feature>
<name>A0A9Q9ANV9_9PEZI</name>
<dbReference type="AlphaFoldDB" id="A0A9Q9ANV9"/>
<dbReference type="EMBL" id="CP099422">
    <property type="protein sequence ID" value="USW52957.1"/>
    <property type="molecule type" value="Genomic_DNA"/>
</dbReference>
<evidence type="ECO:0000256" key="4">
    <source>
        <dbReference type="ARBA" id="ARBA00022989"/>
    </source>
</evidence>
<accession>A0A9Q9ANV9</accession>
<dbReference type="FunFam" id="1.20.1250.20:FF:000013">
    <property type="entry name" value="MFS general substrate transporter"/>
    <property type="match status" value="1"/>
</dbReference>
<comment type="subcellular location">
    <subcellularLocation>
        <location evidence="1">Membrane</location>
        <topology evidence="1">Multi-pass membrane protein</topology>
    </subcellularLocation>
</comment>
<keyword evidence="9" id="KW-1185">Reference proteome</keyword>
<feature type="domain" description="Major facilitator superfamily (MFS) profile" evidence="7">
    <location>
        <begin position="63"/>
        <end position="485"/>
    </location>
</feature>
<dbReference type="PANTHER" id="PTHR43791">
    <property type="entry name" value="PERMEASE-RELATED"/>
    <property type="match status" value="1"/>
</dbReference>
<proteinExistence type="predicted"/>
<dbReference type="Proteomes" id="UP001056384">
    <property type="component" value="Chromosome 5"/>
</dbReference>
<dbReference type="GO" id="GO:0022857">
    <property type="term" value="F:transmembrane transporter activity"/>
    <property type="evidence" value="ECO:0007669"/>
    <property type="project" value="InterPro"/>
</dbReference>
<feature type="transmembrane region" description="Helical" evidence="6">
    <location>
        <begin position="460"/>
        <end position="480"/>
    </location>
</feature>
<dbReference type="Pfam" id="PF07690">
    <property type="entry name" value="MFS_1"/>
    <property type="match status" value="1"/>
</dbReference>
<dbReference type="PROSITE" id="PS50850">
    <property type="entry name" value="MFS"/>
    <property type="match status" value="1"/>
</dbReference>
<feature type="transmembrane region" description="Helical" evidence="6">
    <location>
        <begin position="63"/>
        <end position="81"/>
    </location>
</feature>
<feature type="transmembrane region" description="Helical" evidence="6">
    <location>
        <begin position="428"/>
        <end position="448"/>
    </location>
</feature>
<dbReference type="InterPro" id="IPR036259">
    <property type="entry name" value="MFS_trans_sf"/>
</dbReference>
<feature type="transmembrane region" description="Helical" evidence="6">
    <location>
        <begin position="130"/>
        <end position="148"/>
    </location>
</feature>
<keyword evidence="4 6" id="KW-1133">Transmembrane helix</keyword>
<feature type="transmembrane region" description="Helical" evidence="6">
    <location>
        <begin position="101"/>
        <end position="123"/>
    </location>
</feature>
<feature type="transmembrane region" description="Helical" evidence="6">
    <location>
        <begin position="393"/>
        <end position="416"/>
    </location>
</feature>
<evidence type="ECO:0000259" key="7">
    <source>
        <dbReference type="PROSITE" id="PS50850"/>
    </source>
</evidence>
<evidence type="ECO:0000256" key="2">
    <source>
        <dbReference type="ARBA" id="ARBA00022448"/>
    </source>
</evidence>
<evidence type="ECO:0000256" key="3">
    <source>
        <dbReference type="ARBA" id="ARBA00022692"/>
    </source>
</evidence>
<dbReference type="InterPro" id="IPR020846">
    <property type="entry name" value="MFS_dom"/>
</dbReference>
<feature type="transmembrane region" description="Helical" evidence="6">
    <location>
        <begin position="339"/>
        <end position="360"/>
    </location>
</feature>
<evidence type="ECO:0000256" key="5">
    <source>
        <dbReference type="ARBA" id="ARBA00023136"/>
    </source>
</evidence>
<dbReference type="InterPro" id="IPR011701">
    <property type="entry name" value="MFS"/>
</dbReference>
<evidence type="ECO:0000256" key="6">
    <source>
        <dbReference type="SAM" id="Phobius"/>
    </source>
</evidence>
<keyword evidence="3 6" id="KW-0812">Transmembrane</keyword>
<feature type="transmembrane region" description="Helical" evidence="6">
    <location>
        <begin position="223"/>
        <end position="245"/>
    </location>
</feature>
<feature type="transmembrane region" description="Helical" evidence="6">
    <location>
        <begin position="160"/>
        <end position="181"/>
    </location>
</feature>
<gene>
    <name evidence="8" type="ORF">Slin15195_G062760</name>
</gene>
<feature type="transmembrane region" description="Helical" evidence="6">
    <location>
        <begin position="305"/>
        <end position="327"/>
    </location>
</feature>
<feature type="transmembrane region" description="Helical" evidence="6">
    <location>
        <begin position="367"/>
        <end position="387"/>
    </location>
</feature>
<keyword evidence="5 6" id="KW-0472">Membrane</keyword>
<organism evidence="8 9">
    <name type="scientific">Septoria linicola</name>
    <dbReference type="NCBI Taxonomy" id="215465"/>
    <lineage>
        <taxon>Eukaryota</taxon>
        <taxon>Fungi</taxon>
        <taxon>Dikarya</taxon>
        <taxon>Ascomycota</taxon>
        <taxon>Pezizomycotina</taxon>
        <taxon>Dothideomycetes</taxon>
        <taxon>Dothideomycetidae</taxon>
        <taxon>Mycosphaerellales</taxon>
        <taxon>Mycosphaerellaceae</taxon>
        <taxon>Septoria</taxon>
    </lineage>
</organism>
<reference evidence="8" key="1">
    <citation type="submission" date="2022-06" db="EMBL/GenBank/DDBJ databases">
        <title>Complete genome sequences of two strains of the flax pathogen Septoria linicola.</title>
        <authorList>
            <person name="Lapalu N."/>
            <person name="Simon A."/>
            <person name="Demenou B."/>
            <person name="Paumier D."/>
            <person name="Guillot M.-P."/>
            <person name="Gout L."/>
            <person name="Valade R."/>
        </authorList>
    </citation>
    <scope>NUCLEOTIDE SEQUENCE</scope>
    <source>
        <strain evidence="8">SE15195</strain>
    </source>
</reference>
<dbReference type="Gene3D" id="1.20.1250.20">
    <property type="entry name" value="MFS general substrate transporter like domains"/>
    <property type="match status" value="2"/>
</dbReference>
<keyword evidence="2" id="KW-0813">Transport</keyword>